<dbReference type="EMBL" id="OC861992">
    <property type="protein sequence ID" value="CAD7629870.1"/>
    <property type="molecule type" value="Genomic_DNA"/>
</dbReference>
<dbReference type="PRINTS" id="PR00776">
    <property type="entry name" value="HEMOGLOBNASE"/>
</dbReference>
<dbReference type="GO" id="GO:0051603">
    <property type="term" value="P:proteolysis involved in protein catabolic process"/>
    <property type="evidence" value="ECO:0007669"/>
    <property type="project" value="TreeGrafter"/>
</dbReference>
<organism evidence="3">
    <name type="scientific">Medioppia subpectinata</name>
    <dbReference type="NCBI Taxonomy" id="1979941"/>
    <lineage>
        <taxon>Eukaryota</taxon>
        <taxon>Metazoa</taxon>
        <taxon>Ecdysozoa</taxon>
        <taxon>Arthropoda</taxon>
        <taxon>Chelicerata</taxon>
        <taxon>Arachnida</taxon>
        <taxon>Acari</taxon>
        <taxon>Acariformes</taxon>
        <taxon>Sarcoptiformes</taxon>
        <taxon>Oribatida</taxon>
        <taxon>Brachypylina</taxon>
        <taxon>Oppioidea</taxon>
        <taxon>Oppiidae</taxon>
        <taxon>Medioppia</taxon>
    </lineage>
</organism>
<evidence type="ECO:0000256" key="1">
    <source>
        <dbReference type="ARBA" id="ARBA00009941"/>
    </source>
</evidence>
<keyword evidence="2" id="KW-0732">Signal</keyword>
<evidence type="ECO:0008006" key="5">
    <source>
        <dbReference type="Google" id="ProtNLM"/>
    </source>
</evidence>
<feature type="chain" id="PRO_5036211047" description="Legumain" evidence="2">
    <location>
        <begin position="18"/>
        <end position="549"/>
    </location>
</feature>
<accession>A0A7R9KXC6</accession>
<dbReference type="Proteomes" id="UP000759131">
    <property type="component" value="Unassembled WGS sequence"/>
</dbReference>
<reference evidence="3" key="1">
    <citation type="submission" date="2020-11" db="EMBL/GenBank/DDBJ databases">
        <authorList>
            <person name="Tran Van P."/>
        </authorList>
    </citation>
    <scope>NUCLEOTIDE SEQUENCE</scope>
</reference>
<keyword evidence="4" id="KW-1185">Reference proteome</keyword>
<name>A0A7R9KXC6_9ACAR</name>
<dbReference type="PANTHER" id="PTHR12000">
    <property type="entry name" value="HEMOGLOBINASE FAMILY MEMBER"/>
    <property type="match status" value="1"/>
</dbReference>
<dbReference type="GO" id="GO:0005773">
    <property type="term" value="C:vacuole"/>
    <property type="evidence" value="ECO:0007669"/>
    <property type="project" value="GOC"/>
</dbReference>
<dbReference type="InterPro" id="IPR001096">
    <property type="entry name" value="Peptidase_C13"/>
</dbReference>
<protein>
    <recommendedName>
        <fullName evidence="5">Legumain</fullName>
    </recommendedName>
</protein>
<dbReference type="EMBL" id="CAJPIZ010007417">
    <property type="protein sequence ID" value="CAG2110300.1"/>
    <property type="molecule type" value="Genomic_DNA"/>
</dbReference>
<evidence type="ECO:0000256" key="2">
    <source>
        <dbReference type="SAM" id="SignalP"/>
    </source>
</evidence>
<dbReference type="OrthoDB" id="192611at2759"/>
<dbReference type="GO" id="GO:0004197">
    <property type="term" value="F:cysteine-type endopeptidase activity"/>
    <property type="evidence" value="ECO:0007669"/>
    <property type="project" value="TreeGrafter"/>
</dbReference>
<evidence type="ECO:0000313" key="3">
    <source>
        <dbReference type="EMBL" id="CAD7629870.1"/>
    </source>
</evidence>
<evidence type="ECO:0000313" key="4">
    <source>
        <dbReference type="Proteomes" id="UP000759131"/>
    </source>
</evidence>
<feature type="signal peptide" evidence="2">
    <location>
        <begin position="1"/>
        <end position="17"/>
    </location>
</feature>
<dbReference type="Pfam" id="PF01650">
    <property type="entry name" value="Peptidase_C13"/>
    <property type="match status" value="1"/>
</dbReference>
<dbReference type="PANTHER" id="PTHR12000:SF42">
    <property type="entry name" value="LEGUMAIN"/>
    <property type="match status" value="1"/>
</dbReference>
<sequence>MKLLCLLMMVFYLSVTAVPVTKPGEFKGKIWVVLAAGGVDWKNYSIHANLYHAYQMFRGNGIPEENIIVMHYDDIAYNTQNPSQGKVFNKFNGSDVYNGVPKHYTGEYVTPDNFLDILKGDEGLSQNGKWPVVNSGPNDHIFVYFIDHGSHDIIMFPNDFLYGEQLILVLKDMHRNKKYAKLVFYLETCKSGSVFDSNLPNDIDVYAVTSSAPLQDSWQAFCDHKVFKACLGGLFSHYWLENSDRDRDLRYETLNEQFDYIYDMANKTNLHLINGTQQPQQYDMLKKWINPYVLEKLYIFVNICEEMRESSDADINAVNQLLIQYYCTFSTSFNKQYNSITMRIALTIIVTLVAIVALGEAYIDQAVFDQFLKQEQTGEKTVLDGKANLIEDIKLHPDNRFQHKTYCGQLITIITNLITQLAVICTVNTCHLSNKLRSLQPLITALIAVHVRYQLISLIGGHEWAKHFGIQVWQLFTIQQRYRHGSIAAGKGAHIKIIQIKSATSVKRERSSLNYPDVYIEKLDYSYGQTREHLATDPTDIDGDYGNMR</sequence>
<feature type="non-terminal residue" evidence="3">
    <location>
        <position position="1"/>
    </location>
</feature>
<dbReference type="AlphaFoldDB" id="A0A7R9KXC6"/>
<gene>
    <name evidence="3" type="ORF">OSB1V03_LOCUS10285</name>
</gene>
<comment type="similarity">
    <text evidence="1">Belongs to the peptidase C13 family.</text>
</comment>
<proteinExistence type="inferred from homology"/>
<dbReference type="GO" id="GO:0006624">
    <property type="term" value="P:vacuolar protein processing"/>
    <property type="evidence" value="ECO:0007669"/>
    <property type="project" value="TreeGrafter"/>
</dbReference>
<dbReference type="Gene3D" id="3.40.50.1460">
    <property type="match status" value="1"/>
</dbReference>